<name>F7ZIK8_ROSLO</name>
<dbReference type="GO" id="GO:0016829">
    <property type="term" value="F:lyase activity"/>
    <property type="evidence" value="ECO:0007669"/>
    <property type="project" value="UniProtKB-KW"/>
</dbReference>
<keyword evidence="4" id="KW-0456">Lyase</keyword>
<dbReference type="InterPro" id="IPR022761">
    <property type="entry name" value="Fumarate_lyase_N"/>
</dbReference>
<dbReference type="Gene3D" id="1.10.40.30">
    <property type="entry name" value="Fumarase/aspartase (C-terminal domain)"/>
    <property type="match status" value="1"/>
</dbReference>
<feature type="domain" description="Adenylosuccinate lyase C-terminal" evidence="3">
    <location>
        <begin position="363"/>
        <end position="435"/>
    </location>
</feature>
<evidence type="ECO:0000256" key="2">
    <source>
        <dbReference type="SAM" id="Coils"/>
    </source>
</evidence>
<keyword evidence="5" id="KW-1185">Reference proteome</keyword>
<accession>F7ZIK8</accession>
<evidence type="ECO:0000313" key="4">
    <source>
        <dbReference type="EMBL" id="AEI92527.1"/>
    </source>
</evidence>
<evidence type="ECO:0000256" key="1">
    <source>
        <dbReference type="ARBA" id="ARBA00034772"/>
    </source>
</evidence>
<dbReference type="EMBL" id="CP002623">
    <property type="protein sequence ID" value="AEI92527.1"/>
    <property type="molecule type" value="Genomic_DNA"/>
</dbReference>
<keyword evidence="2" id="KW-0175">Coiled coil</keyword>
<organism evidence="4 5">
    <name type="scientific">Roseobacter litoralis (strain ATCC 49566 / DSM 6996 / JCM 21268 / NBRC 15278 / OCh 149)</name>
    <dbReference type="NCBI Taxonomy" id="391595"/>
    <lineage>
        <taxon>Bacteria</taxon>
        <taxon>Pseudomonadati</taxon>
        <taxon>Pseudomonadota</taxon>
        <taxon>Alphaproteobacteria</taxon>
        <taxon>Rhodobacterales</taxon>
        <taxon>Roseobacteraceae</taxon>
        <taxon>Roseobacter</taxon>
    </lineage>
</organism>
<evidence type="ECO:0000313" key="5">
    <source>
        <dbReference type="Proteomes" id="UP000001353"/>
    </source>
</evidence>
<dbReference type="InterPro" id="IPR000362">
    <property type="entry name" value="Fumarate_lyase_fam"/>
</dbReference>
<protein>
    <submittedName>
        <fullName evidence="4">Lyase</fullName>
    </submittedName>
</protein>
<dbReference type="SMART" id="SM00998">
    <property type="entry name" value="ADSL_C"/>
    <property type="match status" value="1"/>
</dbReference>
<dbReference type="PANTHER" id="PTHR43172:SF2">
    <property type="entry name" value="ADENYLOSUCCINATE LYASE C-TERMINAL DOMAIN-CONTAINING PROTEIN"/>
    <property type="match status" value="1"/>
</dbReference>
<sequence>MAASVFDSPLYSKLFPVGETGRLFSDTAAIRAMLLVEGALAKAQGTLGIIPETSAAAIHRASLEIQIDPGALATSTGQNGVCVPGLVDAFRAEMNAPEHAQFVHWGATSQDIIDTALMLRLRQALALAESDLQALLSRLADAAEKHGMTPMAARTYGQIATPTTWGAVVSQWGMPLADALSALPRLRQSSLFVSLSGAAGTSAALGTQAPELRRALAEGLGLQDPERSWHTDRTPLLRISDWLGHVSAILGSMGNCLNGLAASGIDEVRFDNPGTSSTMPQKQNPIDATSLVALANQSSALRAGMTSAAQHQHQRDGTAWFTEWMLLPQIVLTTASALQIATRLAGEMQPNVAQMQAGLETGNGLIHAEALSFALSKDMPRPAAQAATKALCAQAVAEGTSLPALALAAYPDLPPSLFQSQLQLGQAATEARAFVTRVRGIGK</sequence>
<dbReference type="PANTHER" id="PTHR43172">
    <property type="entry name" value="ADENYLOSUCCINATE LYASE"/>
    <property type="match status" value="1"/>
</dbReference>
<dbReference type="Pfam" id="PF00206">
    <property type="entry name" value="Lyase_1"/>
    <property type="match status" value="1"/>
</dbReference>
<evidence type="ECO:0000259" key="3">
    <source>
        <dbReference type="SMART" id="SM00998"/>
    </source>
</evidence>
<dbReference type="InterPro" id="IPR008948">
    <property type="entry name" value="L-Aspartase-like"/>
</dbReference>
<dbReference type="PRINTS" id="PR00149">
    <property type="entry name" value="FUMRATELYASE"/>
</dbReference>
<dbReference type="AlphaFoldDB" id="F7ZIK8"/>
<feature type="coiled-coil region" evidence="2">
    <location>
        <begin position="118"/>
        <end position="145"/>
    </location>
</feature>
<dbReference type="eggNOG" id="COG0015">
    <property type="taxonomic scope" value="Bacteria"/>
</dbReference>
<gene>
    <name evidence="4" type="ordered locus">RLO149_c004990</name>
</gene>
<dbReference type="Gene3D" id="1.20.200.10">
    <property type="entry name" value="Fumarase/aspartase (Central domain)"/>
    <property type="match status" value="1"/>
</dbReference>
<dbReference type="STRING" id="391595.RLO149_c004990"/>
<dbReference type="KEGG" id="rli:RLO149_c004990"/>
<dbReference type="InterPro" id="IPR019468">
    <property type="entry name" value="AdenyloSucc_lyase_C"/>
</dbReference>
<dbReference type="OrthoDB" id="9768878at2"/>
<comment type="similarity">
    <text evidence="1">Belongs to the class-II fumarase/aspartase family.</text>
</comment>
<reference evidence="4 5" key="1">
    <citation type="journal article" date="2011" name="BMC Genomics">
        <title>Comparative genome analysis and genome-guided physiological analysis of Roseobacter litoralis.</title>
        <authorList>
            <person name="Kalhoefer D."/>
            <person name="Thole S."/>
            <person name="Voget S."/>
            <person name="Lehmann R."/>
            <person name="Liesegang H."/>
            <person name="Wollher A."/>
            <person name="Daniel R."/>
            <person name="Simon M."/>
            <person name="Brinkhoff T."/>
        </authorList>
    </citation>
    <scope>NUCLEOTIDE SEQUENCE [LARGE SCALE GENOMIC DNA]</scope>
    <source>
        <strain evidence="5">ATCC 49566 / DSM 6996 / JCM 21268 / NBRC 15278 / OCh 149</strain>
    </source>
</reference>
<dbReference type="SUPFAM" id="SSF48557">
    <property type="entry name" value="L-aspartase-like"/>
    <property type="match status" value="1"/>
</dbReference>
<dbReference type="HOGENOM" id="CLU_030949_3_2_5"/>
<dbReference type="RefSeq" id="WP_013960468.1">
    <property type="nucleotide sequence ID" value="NC_015730.1"/>
</dbReference>
<proteinExistence type="inferred from homology"/>
<dbReference type="Proteomes" id="UP000001353">
    <property type="component" value="Chromosome"/>
</dbReference>